<protein>
    <submittedName>
        <fullName evidence="1">Uncharacterized protein</fullName>
    </submittedName>
</protein>
<evidence type="ECO:0000313" key="1">
    <source>
        <dbReference type="WBParaSite" id="HPLM_0000901201-mRNA-1"/>
    </source>
</evidence>
<proteinExistence type="predicted"/>
<dbReference type="AlphaFoldDB" id="A0A0N4WEE9"/>
<organism evidence="1">
    <name type="scientific">Haemonchus placei</name>
    <name type="common">Barber's pole worm</name>
    <dbReference type="NCBI Taxonomy" id="6290"/>
    <lineage>
        <taxon>Eukaryota</taxon>
        <taxon>Metazoa</taxon>
        <taxon>Ecdysozoa</taxon>
        <taxon>Nematoda</taxon>
        <taxon>Chromadorea</taxon>
        <taxon>Rhabditida</taxon>
        <taxon>Rhabditina</taxon>
        <taxon>Rhabditomorpha</taxon>
        <taxon>Strongyloidea</taxon>
        <taxon>Trichostrongylidae</taxon>
        <taxon>Haemonchus</taxon>
    </lineage>
</organism>
<sequence length="31" mass="3167">MQTTIAAKAITKQNATITHNIAPMTIATGPG</sequence>
<accession>A0A0N4WEE9</accession>
<name>A0A0N4WEE9_HAEPC</name>
<reference evidence="1" key="1">
    <citation type="submission" date="2017-02" db="UniProtKB">
        <authorList>
            <consortium name="WormBaseParasite"/>
        </authorList>
    </citation>
    <scope>IDENTIFICATION</scope>
</reference>
<dbReference type="WBParaSite" id="HPLM_0000901201-mRNA-1">
    <property type="protein sequence ID" value="HPLM_0000901201-mRNA-1"/>
    <property type="gene ID" value="HPLM_0000901201"/>
</dbReference>